<keyword evidence="4" id="KW-1185">Reference proteome</keyword>
<accession>A0AB34KBL4</accession>
<evidence type="ECO:0000313" key="4">
    <source>
        <dbReference type="Proteomes" id="UP001515480"/>
    </source>
</evidence>
<keyword evidence="2" id="KW-0472">Membrane</keyword>
<name>A0AB34KBL4_PRYPA</name>
<proteinExistence type="predicted"/>
<dbReference type="EMBL" id="JBGBPQ010000001">
    <property type="protein sequence ID" value="KAL1530797.1"/>
    <property type="molecule type" value="Genomic_DNA"/>
</dbReference>
<sequence>MHQRCPLSKCETQPHYCGVLGNSSLAREYTHVESAELTTINCIVLLPIILAVAIPVLNTRLKFKDDSILRRSMLNGQELDLEGLRIAREPRMILCGFMPKDCGATGLLTVVSIMVSVFVVTFYLMLLADWPCTTGLGRCRTISCICGNVIQEGYVFMFCCLTLTSALIVQRISVMPHHPHWWHKSAKLLLIIGSLLITLTGCFPERYDVNGQNSGPLVVLYRLHLLGVFGSGLLLMGLPFIWFASNWLEHRDVLDGAEYVPLLSIACRTLHVATALAMGIAMMVYTDSVVDETVDYCTYLKTKSACEAWPTMSPENCTAALDCVAGVVSAGGPSCSTLLQPNFRCSWEDSPLTLWTQMIAPPGYVQDSSCIKVQCPLFRYARGVALEFAVLLLTLCYVPTFAFHDLEQLFAKAPKSADTERSSSVHAGSVAPISWNGSMPSTWAPGNSINASSGVKNHTHHAGSAGVSSTLDG</sequence>
<feature type="transmembrane region" description="Helical" evidence="2">
    <location>
        <begin position="186"/>
        <end position="203"/>
    </location>
</feature>
<feature type="transmembrane region" description="Helical" evidence="2">
    <location>
        <begin position="265"/>
        <end position="285"/>
    </location>
</feature>
<evidence type="ECO:0000313" key="3">
    <source>
        <dbReference type="EMBL" id="KAL1530797.1"/>
    </source>
</evidence>
<feature type="region of interest" description="Disordered" evidence="1">
    <location>
        <begin position="454"/>
        <end position="473"/>
    </location>
</feature>
<reference evidence="3 4" key="1">
    <citation type="journal article" date="2024" name="Science">
        <title>Giant polyketide synthase enzymes in the biosynthesis of giant marine polyether toxins.</title>
        <authorList>
            <person name="Fallon T.R."/>
            <person name="Shende V.V."/>
            <person name="Wierzbicki I.H."/>
            <person name="Pendleton A.L."/>
            <person name="Watervoot N.F."/>
            <person name="Auber R.P."/>
            <person name="Gonzalez D.J."/>
            <person name="Wisecaver J.H."/>
            <person name="Moore B.S."/>
        </authorList>
    </citation>
    <scope>NUCLEOTIDE SEQUENCE [LARGE SCALE GENOMIC DNA]</scope>
    <source>
        <strain evidence="3 4">12B1</strain>
    </source>
</reference>
<feature type="transmembrane region" description="Helical" evidence="2">
    <location>
        <begin position="107"/>
        <end position="128"/>
    </location>
</feature>
<comment type="caution">
    <text evidence="3">The sequence shown here is derived from an EMBL/GenBank/DDBJ whole genome shotgun (WGS) entry which is preliminary data.</text>
</comment>
<feature type="transmembrane region" description="Helical" evidence="2">
    <location>
        <begin position="223"/>
        <end position="244"/>
    </location>
</feature>
<evidence type="ECO:0000256" key="1">
    <source>
        <dbReference type="SAM" id="MobiDB-lite"/>
    </source>
</evidence>
<feature type="transmembrane region" description="Helical" evidence="2">
    <location>
        <begin position="154"/>
        <end position="174"/>
    </location>
</feature>
<feature type="transmembrane region" description="Helical" evidence="2">
    <location>
        <begin position="37"/>
        <end position="57"/>
    </location>
</feature>
<evidence type="ECO:0000256" key="2">
    <source>
        <dbReference type="SAM" id="Phobius"/>
    </source>
</evidence>
<gene>
    <name evidence="3" type="ORF">AB1Y20_001693</name>
</gene>
<keyword evidence="2" id="KW-0812">Transmembrane</keyword>
<dbReference type="Proteomes" id="UP001515480">
    <property type="component" value="Unassembled WGS sequence"/>
</dbReference>
<keyword evidence="2" id="KW-1133">Transmembrane helix</keyword>
<organism evidence="3 4">
    <name type="scientific">Prymnesium parvum</name>
    <name type="common">Toxic golden alga</name>
    <dbReference type="NCBI Taxonomy" id="97485"/>
    <lineage>
        <taxon>Eukaryota</taxon>
        <taxon>Haptista</taxon>
        <taxon>Haptophyta</taxon>
        <taxon>Prymnesiophyceae</taxon>
        <taxon>Prymnesiales</taxon>
        <taxon>Prymnesiaceae</taxon>
        <taxon>Prymnesium</taxon>
    </lineage>
</organism>
<dbReference type="AlphaFoldDB" id="A0AB34KBL4"/>
<protein>
    <submittedName>
        <fullName evidence="3">Uncharacterized protein</fullName>
    </submittedName>
</protein>